<proteinExistence type="predicted"/>
<comment type="caution">
    <text evidence="1">The sequence shown here is derived from an EMBL/GenBank/DDBJ whole genome shotgun (WGS) entry which is preliminary data.</text>
</comment>
<evidence type="ECO:0000313" key="2">
    <source>
        <dbReference type="Proteomes" id="UP000183529"/>
    </source>
</evidence>
<protein>
    <submittedName>
        <fullName evidence="1">Uncharacterized protein</fullName>
    </submittedName>
</protein>
<dbReference type="EMBL" id="FNZM01000004">
    <property type="protein sequence ID" value="SEJ32739.1"/>
    <property type="molecule type" value="Genomic_DNA"/>
</dbReference>
<dbReference type="Proteomes" id="UP000183529">
    <property type="component" value="Unassembled WGS sequence"/>
</dbReference>
<organism evidence="1 2">
    <name type="scientific">Paraburkholderia tropica</name>
    <dbReference type="NCBI Taxonomy" id="92647"/>
    <lineage>
        <taxon>Bacteria</taxon>
        <taxon>Pseudomonadati</taxon>
        <taxon>Pseudomonadota</taxon>
        <taxon>Betaproteobacteria</taxon>
        <taxon>Burkholderiales</taxon>
        <taxon>Burkholderiaceae</taxon>
        <taxon>Paraburkholderia</taxon>
    </lineage>
</organism>
<gene>
    <name evidence="1" type="ORF">SAMN05216550_10423</name>
</gene>
<evidence type="ECO:0000313" key="1">
    <source>
        <dbReference type="EMBL" id="SEJ32739.1"/>
    </source>
</evidence>
<dbReference type="AlphaFoldDB" id="A0AAQ1GD92"/>
<name>A0AAQ1GD92_9BURK</name>
<reference evidence="1 2" key="1">
    <citation type="submission" date="2016-10" db="EMBL/GenBank/DDBJ databases">
        <authorList>
            <person name="Varghese N."/>
            <person name="Submissions S."/>
        </authorList>
    </citation>
    <scope>NUCLEOTIDE SEQUENCE [LARGE SCALE GENOMIC DNA]</scope>
    <source>
        <strain evidence="1 2">LMG 22274</strain>
    </source>
</reference>
<sequence length="85" mass="9162">MVSGIARGAIPPVGPLLVYSRSRTSSPPSCFPCLTSFTENTHKANAFFQLSERGGHQLKFVHIHHSCELLEHIGLKLEGSGYAAA</sequence>
<accession>A0AAQ1GD92</accession>